<dbReference type="PANTHER" id="PTHR14879">
    <property type="entry name" value="CASPASE REGULATOR, RING FINGER DOMAIN-CONTAINING"/>
    <property type="match status" value="1"/>
</dbReference>
<dbReference type="RefSeq" id="XP_011663382.1">
    <property type="nucleotide sequence ID" value="XM_011665080.1"/>
</dbReference>
<dbReference type="PANTHER" id="PTHR14879:SF5">
    <property type="entry name" value="RING-TYPE DOMAIN-CONTAINING PROTEIN"/>
    <property type="match status" value="1"/>
</dbReference>
<accession>A0A7M7HG41</accession>
<dbReference type="Proteomes" id="UP000007110">
    <property type="component" value="Unassembled WGS sequence"/>
</dbReference>
<evidence type="ECO:0000256" key="1">
    <source>
        <dbReference type="SAM" id="Coils"/>
    </source>
</evidence>
<feature type="coiled-coil region" evidence="1">
    <location>
        <begin position="9"/>
        <end position="36"/>
    </location>
</feature>
<evidence type="ECO:0000313" key="3">
    <source>
        <dbReference type="Proteomes" id="UP000007110"/>
    </source>
</evidence>
<evidence type="ECO:0000313" key="2">
    <source>
        <dbReference type="EnsemblMetazoa" id="XP_011663382"/>
    </source>
</evidence>
<dbReference type="AlphaFoldDB" id="A0A7M7HG41"/>
<dbReference type="KEGG" id="spu:105437918"/>
<dbReference type="EnsemblMetazoa" id="XM_011665080">
    <property type="protein sequence ID" value="XP_011663382"/>
    <property type="gene ID" value="LOC105437918"/>
</dbReference>
<organism evidence="2 3">
    <name type="scientific">Strongylocentrotus purpuratus</name>
    <name type="common">Purple sea urchin</name>
    <dbReference type="NCBI Taxonomy" id="7668"/>
    <lineage>
        <taxon>Eukaryota</taxon>
        <taxon>Metazoa</taxon>
        <taxon>Echinodermata</taxon>
        <taxon>Eleutherozoa</taxon>
        <taxon>Echinozoa</taxon>
        <taxon>Echinoidea</taxon>
        <taxon>Euechinoidea</taxon>
        <taxon>Echinacea</taxon>
        <taxon>Camarodonta</taxon>
        <taxon>Echinidea</taxon>
        <taxon>Strongylocentrotidae</taxon>
        <taxon>Strongylocentrotus</taxon>
    </lineage>
</organism>
<dbReference type="InParanoid" id="A0A7M7HG41"/>
<sequence>MNPEDETEIRRINRKLSETERDLEKLRTELVKSKDAERRLAQVISSDPYVRIARITEKQKRLDVETQISFNKLLDELSEKETEIMNITSTLSKTQKESEKLRINLVKSKDSERRLAQENTELYDRIARITETQKRLDVETKIHLNNLRVEFSEKETAIINLNRKFLETQKESESLRTELVESNDADSRMAQMNAELCVSNARITTTRKRLDVYTQISLTKLGVELSEKKTAIMSISRTLSETKKELYNLRTELVKSKDAERRLAQMNAELCVGNAKITGLHVNQTKTNRKRTLSET</sequence>
<name>A0A7M7HG41_STRPU</name>
<protein>
    <submittedName>
        <fullName evidence="2">Uncharacterized protein</fullName>
    </submittedName>
</protein>
<dbReference type="GeneID" id="105437918"/>
<keyword evidence="1" id="KW-0175">Coiled coil</keyword>
<dbReference type="InterPro" id="IPR051728">
    <property type="entry name" value="RING-FYVE_E3_ubiquitin-ligase"/>
</dbReference>
<reference evidence="3" key="1">
    <citation type="submission" date="2015-02" db="EMBL/GenBank/DDBJ databases">
        <title>Genome sequencing for Strongylocentrotus purpuratus.</title>
        <authorList>
            <person name="Murali S."/>
            <person name="Liu Y."/>
            <person name="Vee V."/>
            <person name="English A."/>
            <person name="Wang M."/>
            <person name="Skinner E."/>
            <person name="Han Y."/>
            <person name="Muzny D.M."/>
            <person name="Worley K.C."/>
            <person name="Gibbs R.A."/>
        </authorList>
    </citation>
    <scope>NUCLEOTIDE SEQUENCE</scope>
</reference>
<reference evidence="2" key="2">
    <citation type="submission" date="2021-01" db="UniProtKB">
        <authorList>
            <consortium name="EnsemblMetazoa"/>
        </authorList>
    </citation>
    <scope>IDENTIFICATION</scope>
</reference>
<keyword evidence="3" id="KW-1185">Reference proteome</keyword>
<proteinExistence type="predicted"/>